<keyword evidence="3" id="KW-1185">Reference proteome</keyword>
<reference evidence="2" key="1">
    <citation type="journal article" date="2014" name="Int. J. Syst. Evol. Microbiol.">
        <title>Complete genome sequence of Corynebacterium casei LMG S-19264T (=DSM 44701T), isolated from a smear-ripened cheese.</title>
        <authorList>
            <consortium name="US DOE Joint Genome Institute (JGI-PGF)"/>
            <person name="Walter F."/>
            <person name="Albersmeier A."/>
            <person name="Kalinowski J."/>
            <person name="Ruckert C."/>
        </authorList>
    </citation>
    <scope>NUCLEOTIDE SEQUENCE</scope>
    <source>
        <strain evidence="2">CGMCC 1.12408</strain>
    </source>
</reference>
<gene>
    <name evidence="2" type="ORF">GCM10008025_25770</name>
</gene>
<dbReference type="PANTHER" id="PTHR48079:SF6">
    <property type="entry name" value="NAD(P)-BINDING DOMAIN-CONTAINING PROTEIN-RELATED"/>
    <property type="match status" value="1"/>
</dbReference>
<protein>
    <submittedName>
        <fullName evidence="2">Epimerase</fullName>
    </submittedName>
</protein>
<evidence type="ECO:0000313" key="2">
    <source>
        <dbReference type="EMBL" id="GGA81252.1"/>
    </source>
</evidence>
<reference evidence="2" key="2">
    <citation type="submission" date="2020-09" db="EMBL/GenBank/DDBJ databases">
        <authorList>
            <person name="Sun Q."/>
            <person name="Zhou Y."/>
        </authorList>
    </citation>
    <scope>NUCLEOTIDE SEQUENCE</scope>
    <source>
        <strain evidence="2">CGMCC 1.12408</strain>
    </source>
</reference>
<dbReference type="InterPro" id="IPR001509">
    <property type="entry name" value="Epimerase_deHydtase"/>
</dbReference>
<sequence length="287" mass="32734">MNTALVFGGTRFFGVNLVENLLNQGVKVTIATRQTSEDPFGDKVERLKLDRFDHSSVESAVHGREWDVVFDQLCFSSNDAEIIANTLTGRMKRYVFTSTLSVYDYGENMAEEKFDPYTYDLKMVDRQEVSYQEGKRQAESYFFQKTSFPVVAMRIPIVLGEQDYTERLLHYVLSAKEGKEIYFPNLEAEMCFVHQKEAGDFLAWVADTNFNGPVNVCANGTISMGDLMRLISKKTNATINITTEKLAESPYGIKETWTISNDRAKNLGYNFTNLQDWLPDLVAYLSK</sequence>
<evidence type="ECO:0000313" key="3">
    <source>
        <dbReference type="Proteomes" id="UP000613512"/>
    </source>
</evidence>
<dbReference type="Pfam" id="PF01370">
    <property type="entry name" value="Epimerase"/>
    <property type="match status" value="1"/>
</dbReference>
<name>A0A916WAX2_9BACI</name>
<accession>A0A916WAX2</accession>
<dbReference type="RefSeq" id="WP_188385075.1">
    <property type="nucleotide sequence ID" value="NZ_BMEY01000013.1"/>
</dbReference>
<dbReference type="PANTHER" id="PTHR48079">
    <property type="entry name" value="PROTEIN YEEZ"/>
    <property type="match status" value="1"/>
</dbReference>
<dbReference type="Gene3D" id="3.40.50.720">
    <property type="entry name" value="NAD(P)-binding Rossmann-like Domain"/>
    <property type="match status" value="1"/>
</dbReference>
<feature type="domain" description="NAD-dependent epimerase/dehydratase" evidence="1">
    <location>
        <begin position="4"/>
        <end position="212"/>
    </location>
</feature>
<dbReference type="EMBL" id="BMEY01000013">
    <property type="protein sequence ID" value="GGA81252.1"/>
    <property type="molecule type" value="Genomic_DNA"/>
</dbReference>
<dbReference type="InterPro" id="IPR051783">
    <property type="entry name" value="NAD(P)-dependent_oxidoreduct"/>
</dbReference>
<dbReference type="GO" id="GO:0004029">
    <property type="term" value="F:aldehyde dehydrogenase (NAD+) activity"/>
    <property type="evidence" value="ECO:0007669"/>
    <property type="project" value="TreeGrafter"/>
</dbReference>
<evidence type="ECO:0000259" key="1">
    <source>
        <dbReference type="Pfam" id="PF01370"/>
    </source>
</evidence>
<comment type="caution">
    <text evidence="2">The sequence shown here is derived from an EMBL/GenBank/DDBJ whole genome shotgun (WGS) entry which is preliminary data.</text>
</comment>
<dbReference type="SUPFAM" id="SSF51735">
    <property type="entry name" value="NAD(P)-binding Rossmann-fold domains"/>
    <property type="match status" value="1"/>
</dbReference>
<dbReference type="InterPro" id="IPR036291">
    <property type="entry name" value="NAD(P)-bd_dom_sf"/>
</dbReference>
<dbReference type="AlphaFoldDB" id="A0A916WAX2"/>
<proteinExistence type="predicted"/>
<dbReference type="GO" id="GO:0005737">
    <property type="term" value="C:cytoplasm"/>
    <property type="evidence" value="ECO:0007669"/>
    <property type="project" value="TreeGrafter"/>
</dbReference>
<dbReference type="Proteomes" id="UP000613512">
    <property type="component" value="Unassembled WGS sequence"/>
</dbReference>
<organism evidence="2 3">
    <name type="scientific">Ornithinibacillus halotolerans</name>
    <dbReference type="NCBI Taxonomy" id="1274357"/>
    <lineage>
        <taxon>Bacteria</taxon>
        <taxon>Bacillati</taxon>
        <taxon>Bacillota</taxon>
        <taxon>Bacilli</taxon>
        <taxon>Bacillales</taxon>
        <taxon>Bacillaceae</taxon>
        <taxon>Ornithinibacillus</taxon>
    </lineage>
</organism>